<dbReference type="GO" id="GO:0043531">
    <property type="term" value="F:ADP binding"/>
    <property type="evidence" value="ECO:0007669"/>
    <property type="project" value="InterPro"/>
</dbReference>
<dbReference type="Proteomes" id="UP000779900">
    <property type="component" value="Unassembled WGS sequence"/>
</dbReference>
<evidence type="ECO:0000313" key="11">
    <source>
        <dbReference type="EMBL" id="MBM3330913.1"/>
    </source>
</evidence>
<keyword evidence="7" id="KW-0175">Coiled coil</keyword>
<keyword evidence="5" id="KW-0677">Repeat</keyword>
<dbReference type="PANTHER" id="PTHR45783:SF3">
    <property type="entry name" value="KINESIN LIGHT CHAIN"/>
    <property type="match status" value="1"/>
</dbReference>
<dbReference type="Gene3D" id="1.25.40.10">
    <property type="entry name" value="Tetratricopeptide repeat domain"/>
    <property type="match status" value="2"/>
</dbReference>
<dbReference type="AlphaFoldDB" id="A0A938BTH5"/>
<gene>
    <name evidence="11" type="ORF">FJY68_03565</name>
</gene>
<protein>
    <submittedName>
        <fullName evidence="11">Tetratricopeptide repeat protein</fullName>
    </submittedName>
</protein>
<dbReference type="Pfam" id="PF13374">
    <property type="entry name" value="TPR_10"/>
    <property type="match status" value="1"/>
</dbReference>
<dbReference type="Pfam" id="PF13424">
    <property type="entry name" value="TPR_12"/>
    <property type="match status" value="2"/>
</dbReference>
<keyword evidence="4" id="KW-0493">Microtubule</keyword>
<keyword evidence="6" id="KW-0802">TPR repeat</keyword>
<dbReference type="InterPro" id="IPR002182">
    <property type="entry name" value="NB-ARC"/>
</dbReference>
<dbReference type="SUPFAM" id="SSF52540">
    <property type="entry name" value="P-loop containing nucleoside triphosphate hydrolases"/>
    <property type="match status" value="1"/>
</dbReference>
<evidence type="ECO:0000313" key="12">
    <source>
        <dbReference type="Proteomes" id="UP000779900"/>
    </source>
</evidence>
<evidence type="ECO:0000256" key="9">
    <source>
        <dbReference type="ARBA" id="ARBA00023212"/>
    </source>
</evidence>
<reference evidence="11" key="1">
    <citation type="submission" date="2019-03" db="EMBL/GenBank/DDBJ databases">
        <title>Lake Tanganyika Metagenome-Assembled Genomes (MAGs).</title>
        <authorList>
            <person name="Tran P."/>
        </authorList>
    </citation>
    <scope>NUCLEOTIDE SEQUENCE</scope>
    <source>
        <strain evidence="11">K_DeepCast_150m_m2_040</strain>
    </source>
</reference>
<evidence type="ECO:0000256" key="2">
    <source>
        <dbReference type="ARBA" id="ARBA00009622"/>
    </source>
</evidence>
<evidence type="ECO:0000256" key="7">
    <source>
        <dbReference type="ARBA" id="ARBA00023054"/>
    </source>
</evidence>
<evidence type="ECO:0000259" key="10">
    <source>
        <dbReference type="Pfam" id="PF00931"/>
    </source>
</evidence>
<dbReference type="Gene3D" id="3.40.50.300">
    <property type="entry name" value="P-loop containing nucleotide triphosphate hydrolases"/>
    <property type="match status" value="1"/>
</dbReference>
<evidence type="ECO:0000256" key="5">
    <source>
        <dbReference type="ARBA" id="ARBA00022737"/>
    </source>
</evidence>
<dbReference type="InterPro" id="IPR019734">
    <property type="entry name" value="TPR_rpt"/>
</dbReference>
<proteinExistence type="inferred from homology"/>
<evidence type="ECO:0000256" key="4">
    <source>
        <dbReference type="ARBA" id="ARBA00022701"/>
    </source>
</evidence>
<keyword evidence="9" id="KW-0206">Cytoskeleton</keyword>
<evidence type="ECO:0000256" key="1">
    <source>
        <dbReference type="ARBA" id="ARBA00004245"/>
    </source>
</evidence>
<evidence type="ECO:0000256" key="3">
    <source>
        <dbReference type="ARBA" id="ARBA00022490"/>
    </source>
</evidence>
<evidence type="ECO:0000256" key="8">
    <source>
        <dbReference type="ARBA" id="ARBA00023175"/>
    </source>
</evidence>
<feature type="domain" description="NB-ARC" evidence="10">
    <location>
        <begin position="86"/>
        <end position="220"/>
    </location>
</feature>
<dbReference type="GO" id="GO:0005871">
    <property type="term" value="C:kinesin complex"/>
    <property type="evidence" value="ECO:0007669"/>
    <property type="project" value="InterPro"/>
</dbReference>
<dbReference type="Pfam" id="PF00931">
    <property type="entry name" value="NB-ARC"/>
    <property type="match status" value="1"/>
</dbReference>
<dbReference type="InterPro" id="IPR002151">
    <property type="entry name" value="Kinesin_light"/>
</dbReference>
<dbReference type="GO" id="GO:0007018">
    <property type="term" value="P:microtubule-based movement"/>
    <property type="evidence" value="ECO:0007669"/>
    <property type="project" value="TreeGrafter"/>
</dbReference>
<dbReference type="GO" id="GO:0005874">
    <property type="term" value="C:microtubule"/>
    <property type="evidence" value="ECO:0007669"/>
    <property type="project" value="UniProtKB-KW"/>
</dbReference>
<dbReference type="GO" id="GO:0019894">
    <property type="term" value="F:kinesin binding"/>
    <property type="evidence" value="ECO:0007669"/>
    <property type="project" value="TreeGrafter"/>
</dbReference>
<comment type="similarity">
    <text evidence="2">Belongs to the kinesin light chain family.</text>
</comment>
<dbReference type="SUPFAM" id="SSF48452">
    <property type="entry name" value="TPR-like"/>
    <property type="match status" value="2"/>
</dbReference>
<sequence>MLRNTKATSVLASHSEVDIFGISVSPWEYWMSVVTVILAVEGLAASLWQVFVNPGGSPSTAGYRGVQVWNVPFARNRNFTGRLALLRRLREELMSPQAIALAPTVALHGLGGVGKTMLAVEYCYRHSTDYQVIWWLRAEDTATLCSDYALLSSQLKLRQAQSQDDAICEVRNWLDTHSGWLLVLDDAPKPSLITWLLPQLGKGHIIITSRYSDWAGCARAMLVDVMELPDAAEFLLTGTKDKDRSTVEALAQTLGCLPLALAQARAYISATGMSFRDYQQLFIERQPEMMGLGKPEDYRSTIAATWNISIVQAARDAPAAEKILSVCSFLGAEPIPYAVIDAVQPDRVARNSGIAALRKYSLVDVTDSALVVHRLVQAAARSKLSGEDAFATGESALAAVDSALPTPTEPSEWAEFAQFLPHVKAVLAIAARSVDARLARARALNETGLYLRAMAQQREALPLLESAVAEYTSVLGDEHPSVATAINNLALVTGDLGMIETATSLHQRALAIRRRALPPDQPDIAQSLNNLALLSVSKGQDKGVEESACQALQMAEKALGPDHPAVAIYLNNLASYYQDVGRLRDAEPLYERALAIGEKTLGKDHPAVATRLNNLADLYMMMGRKRDAMSLCSRALAIMESKLGGNHPRTIAIRNNLAKLRA</sequence>
<dbReference type="SMART" id="SM00028">
    <property type="entry name" value="TPR"/>
    <property type="match status" value="5"/>
</dbReference>
<keyword evidence="3" id="KW-0963">Cytoplasm</keyword>
<comment type="subcellular location">
    <subcellularLocation>
        <location evidence="1">Cytoplasm</location>
        <location evidence="1">Cytoskeleton</location>
    </subcellularLocation>
</comment>
<keyword evidence="8" id="KW-0505">Motor protein</keyword>
<evidence type="ECO:0000256" key="6">
    <source>
        <dbReference type="ARBA" id="ARBA00022803"/>
    </source>
</evidence>
<comment type="caution">
    <text evidence="11">The sequence shown here is derived from an EMBL/GenBank/DDBJ whole genome shotgun (WGS) entry which is preliminary data.</text>
</comment>
<dbReference type="EMBL" id="VGIR01000014">
    <property type="protein sequence ID" value="MBM3330913.1"/>
    <property type="molecule type" value="Genomic_DNA"/>
</dbReference>
<dbReference type="InterPro" id="IPR011990">
    <property type="entry name" value="TPR-like_helical_dom_sf"/>
</dbReference>
<dbReference type="PRINTS" id="PR00381">
    <property type="entry name" value="KINESINLIGHT"/>
</dbReference>
<dbReference type="PANTHER" id="PTHR45783">
    <property type="entry name" value="KINESIN LIGHT CHAIN"/>
    <property type="match status" value="1"/>
</dbReference>
<dbReference type="InterPro" id="IPR027417">
    <property type="entry name" value="P-loop_NTPase"/>
</dbReference>
<name>A0A938BTH5_UNCW3</name>
<organism evidence="11 12">
    <name type="scientific">candidate division WOR-3 bacterium</name>
    <dbReference type="NCBI Taxonomy" id="2052148"/>
    <lineage>
        <taxon>Bacteria</taxon>
        <taxon>Bacteria division WOR-3</taxon>
    </lineage>
</organism>
<accession>A0A938BTH5</accession>
<dbReference type="GO" id="GO:0005737">
    <property type="term" value="C:cytoplasm"/>
    <property type="evidence" value="ECO:0007669"/>
    <property type="project" value="TreeGrafter"/>
</dbReference>